<dbReference type="EC" id="3.1.2.12" evidence="5 7"/>
<dbReference type="InterPro" id="IPR029058">
    <property type="entry name" value="AB_hydrolase_fold"/>
</dbReference>
<gene>
    <name evidence="8" type="ORF">SAMN06297229_1492</name>
</gene>
<keyword evidence="9" id="KW-1185">Reference proteome</keyword>
<keyword evidence="2 7" id="KW-0719">Serine esterase</keyword>
<feature type="active site" description="Charge relay system" evidence="6">
    <location>
        <position position="252"/>
    </location>
</feature>
<dbReference type="NCBIfam" id="TIGR02821">
    <property type="entry name" value="fghA_ester_D"/>
    <property type="match status" value="1"/>
</dbReference>
<dbReference type="RefSeq" id="WP_086434556.1">
    <property type="nucleotide sequence ID" value="NZ_FXWH01000001.1"/>
</dbReference>
<protein>
    <recommendedName>
        <fullName evidence="5 7">S-formylglutathione hydrolase</fullName>
        <ecNumber evidence="5 7">3.1.2.12</ecNumber>
    </recommendedName>
</protein>
<comment type="catalytic activity">
    <reaction evidence="4 7">
        <text>S-formylglutathione + H2O = formate + glutathione + H(+)</text>
        <dbReference type="Rhea" id="RHEA:14961"/>
        <dbReference type="ChEBI" id="CHEBI:15377"/>
        <dbReference type="ChEBI" id="CHEBI:15378"/>
        <dbReference type="ChEBI" id="CHEBI:15740"/>
        <dbReference type="ChEBI" id="CHEBI:57688"/>
        <dbReference type="ChEBI" id="CHEBI:57925"/>
        <dbReference type="EC" id="3.1.2.12"/>
    </reaction>
</comment>
<dbReference type="AlphaFoldDB" id="A0A1Y6F0L0"/>
<dbReference type="GO" id="GO:0018738">
    <property type="term" value="F:S-formylglutathione hydrolase activity"/>
    <property type="evidence" value="ECO:0007669"/>
    <property type="project" value="UniProtKB-UniRule"/>
</dbReference>
<evidence type="ECO:0000256" key="5">
    <source>
        <dbReference type="NCBIfam" id="TIGR02821"/>
    </source>
</evidence>
<evidence type="ECO:0000256" key="3">
    <source>
        <dbReference type="ARBA" id="ARBA00022801"/>
    </source>
</evidence>
<organism evidence="8 9">
    <name type="scientific">Pseudidiomarina planktonica</name>
    <dbReference type="NCBI Taxonomy" id="1323738"/>
    <lineage>
        <taxon>Bacteria</taxon>
        <taxon>Pseudomonadati</taxon>
        <taxon>Pseudomonadota</taxon>
        <taxon>Gammaproteobacteria</taxon>
        <taxon>Alteromonadales</taxon>
        <taxon>Idiomarinaceae</taxon>
        <taxon>Pseudidiomarina</taxon>
    </lineage>
</organism>
<dbReference type="SUPFAM" id="SSF53474">
    <property type="entry name" value="alpha/beta-Hydrolases"/>
    <property type="match status" value="1"/>
</dbReference>
<dbReference type="InterPro" id="IPR000801">
    <property type="entry name" value="Esterase-like"/>
</dbReference>
<evidence type="ECO:0000256" key="4">
    <source>
        <dbReference type="ARBA" id="ARBA00047590"/>
    </source>
</evidence>
<evidence type="ECO:0000256" key="1">
    <source>
        <dbReference type="ARBA" id="ARBA00005622"/>
    </source>
</evidence>
<comment type="function">
    <text evidence="7">Serine hydrolase involved in the detoxification of formaldehyde.</text>
</comment>
<keyword evidence="3 7" id="KW-0378">Hydrolase</keyword>
<dbReference type="FunFam" id="3.40.50.1820:FF:000002">
    <property type="entry name" value="S-formylglutathione hydrolase"/>
    <property type="match status" value="1"/>
</dbReference>
<proteinExistence type="inferred from homology"/>
<name>A0A1Y6F0L0_9GAMM</name>
<feature type="active site" description="Charge relay system" evidence="6">
    <location>
        <position position="143"/>
    </location>
</feature>
<dbReference type="EMBL" id="FXWH01000001">
    <property type="protein sequence ID" value="SMQ66312.1"/>
    <property type="molecule type" value="Genomic_DNA"/>
</dbReference>
<evidence type="ECO:0000256" key="6">
    <source>
        <dbReference type="PIRSR" id="PIRSR614186-1"/>
    </source>
</evidence>
<dbReference type="GO" id="GO:0046294">
    <property type="term" value="P:formaldehyde catabolic process"/>
    <property type="evidence" value="ECO:0007669"/>
    <property type="project" value="InterPro"/>
</dbReference>
<dbReference type="Proteomes" id="UP000194450">
    <property type="component" value="Unassembled WGS sequence"/>
</dbReference>
<dbReference type="GO" id="GO:0005829">
    <property type="term" value="C:cytosol"/>
    <property type="evidence" value="ECO:0007669"/>
    <property type="project" value="TreeGrafter"/>
</dbReference>
<reference evidence="9" key="1">
    <citation type="submission" date="2017-04" db="EMBL/GenBank/DDBJ databases">
        <authorList>
            <person name="Varghese N."/>
            <person name="Submissions S."/>
        </authorList>
    </citation>
    <scope>NUCLEOTIDE SEQUENCE [LARGE SCALE GENOMIC DNA]</scope>
</reference>
<dbReference type="Gene3D" id="3.40.50.1820">
    <property type="entry name" value="alpha/beta hydrolase"/>
    <property type="match status" value="1"/>
</dbReference>
<evidence type="ECO:0000256" key="2">
    <source>
        <dbReference type="ARBA" id="ARBA00022487"/>
    </source>
</evidence>
<evidence type="ECO:0000256" key="7">
    <source>
        <dbReference type="RuleBase" id="RU363068"/>
    </source>
</evidence>
<dbReference type="OrthoDB" id="9782200at2"/>
<dbReference type="PANTHER" id="PTHR10061">
    <property type="entry name" value="S-FORMYLGLUTATHIONE HYDROLASE"/>
    <property type="match status" value="1"/>
</dbReference>
<accession>A0A1Y6F0L0</accession>
<evidence type="ECO:0000313" key="9">
    <source>
        <dbReference type="Proteomes" id="UP000194450"/>
    </source>
</evidence>
<sequence length="274" mass="30409">MELIDEHRAFGGAQQRYKVQSKSLAGESIFSVFLPPNWSADTPVLYWLSGLTCTDENFVQKAGAQRVAAELGIALVAPDTSPRGDEVANDDSYDLGQGAGFYLNATQQPWQRHYQMETFIVNELPEYVRELGLHGKASISGHSMGGHGALVLGLRHPERYCSVSAFSPIANPSDCGWGEKAFGTYLGNDKSVWYQHDASKLLSEHKAPWPILVDVGLADQFLTEQLKVERLEQAAAKSGSELELNRHEGYDHSYFFVSSFIENHLRFHAGYLKA</sequence>
<dbReference type="GO" id="GO:0052689">
    <property type="term" value="F:carboxylic ester hydrolase activity"/>
    <property type="evidence" value="ECO:0007669"/>
    <property type="project" value="UniProtKB-KW"/>
</dbReference>
<dbReference type="PANTHER" id="PTHR10061:SF1">
    <property type="entry name" value="S-FORMYLGLUTATHIONE HYDROLASE YEIG"/>
    <property type="match status" value="1"/>
</dbReference>
<dbReference type="InterPro" id="IPR014186">
    <property type="entry name" value="S-formylglutathione_hydrol"/>
</dbReference>
<feature type="active site" description="Charge relay system" evidence="6">
    <location>
        <position position="219"/>
    </location>
</feature>
<comment type="similarity">
    <text evidence="1 7">Belongs to the esterase D family.</text>
</comment>
<dbReference type="Pfam" id="PF00756">
    <property type="entry name" value="Esterase"/>
    <property type="match status" value="1"/>
</dbReference>
<evidence type="ECO:0000313" key="8">
    <source>
        <dbReference type="EMBL" id="SMQ66312.1"/>
    </source>
</evidence>